<feature type="compositionally biased region" description="Low complexity" evidence="1">
    <location>
        <begin position="262"/>
        <end position="275"/>
    </location>
</feature>
<feature type="compositionally biased region" description="Polar residues" evidence="1">
    <location>
        <begin position="371"/>
        <end position="389"/>
    </location>
</feature>
<feature type="compositionally biased region" description="Basic and acidic residues" evidence="1">
    <location>
        <begin position="295"/>
        <end position="304"/>
    </location>
</feature>
<dbReference type="AlphaFoldDB" id="A0A8E5HQB1"/>
<evidence type="ECO:0000256" key="1">
    <source>
        <dbReference type="SAM" id="MobiDB-lite"/>
    </source>
</evidence>
<dbReference type="GeneID" id="66064718"/>
<accession>A0A8E5HQB1</accession>
<keyword evidence="3" id="KW-1185">Reference proteome</keyword>
<evidence type="ECO:0000313" key="2">
    <source>
        <dbReference type="EMBL" id="QUC19699.1"/>
    </source>
</evidence>
<feature type="compositionally biased region" description="Basic residues" evidence="1">
    <location>
        <begin position="172"/>
        <end position="190"/>
    </location>
</feature>
<dbReference type="KEGG" id="uvi:66064718"/>
<feature type="compositionally biased region" description="Low complexity" evidence="1">
    <location>
        <begin position="322"/>
        <end position="346"/>
    </location>
</feature>
<gene>
    <name evidence="2" type="ORF">UV8b_03940</name>
</gene>
<proteinExistence type="predicted"/>
<dbReference type="EMBL" id="CP072755">
    <property type="protein sequence ID" value="QUC19699.1"/>
    <property type="molecule type" value="Genomic_DNA"/>
</dbReference>
<reference evidence="2" key="1">
    <citation type="submission" date="2020-03" db="EMBL/GenBank/DDBJ databases">
        <title>A mixture of massive structural variations and highly conserved coding sequences in Ustilaginoidea virens genome.</title>
        <authorList>
            <person name="Zhang K."/>
            <person name="Zhao Z."/>
            <person name="Zhang Z."/>
            <person name="Li Y."/>
            <person name="Hsiang T."/>
            <person name="Sun W."/>
        </authorList>
    </citation>
    <scope>NUCLEOTIDE SEQUENCE</scope>
    <source>
        <strain evidence="2">UV-8b</strain>
    </source>
</reference>
<evidence type="ECO:0008006" key="4">
    <source>
        <dbReference type="Google" id="ProtNLM"/>
    </source>
</evidence>
<feature type="compositionally biased region" description="Gly residues" evidence="1">
    <location>
        <begin position="102"/>
        <end position="111"/>
    </location>
</feature>
<name>A0A8E5HQB1_USTVR</name>
<feature type="compositionally biased region" description="Low complexity" evidence="1">
    <location>
        <begin position="212"/>
        <end position="221"/>
    </location>
</feature>
<dbReference type="RefSeq" id="XP_042997372.1">
    <property type="nucleotide sequence ID" value="XM_043141438.1"/>
</dbReference>
<dbReference type="Proteomes" id="UP000027002">
    <property type="component" value="Chromosome 3"/>
</dbReference>
<protein>
    <recommendedName>
        <fullName evidence="4">COPII vesicles protein</fullName>
    </recommendedName>
</protein>
<feature type="compositionally biased region" description="Basic and acidic residues" evidence="1">
    <location>
        <begin position="59"/>
        <end position="72"/>
    </location>
</feature>
<dbReference type="OrthoDB" id="63113at2759"/>
<feature type="compositionally biased region" description="Polar residues" evidence="1">
    <location>
        <begin position="222"/>
        <end position="231"/>
    </location>
</feature>
<feature type="region of interest" description="Disordered" evidence="1">
    <location>
        <begin position="161"/>
        <end position="453"/>
    </location>
</feature>
<feature type="compositionally biased region" description="Acidic residues" evidence="1">
    <location>
        <begin position="81"/>
        <end position="101"/>
    </location>
</feature>
<sequence>MDGGDAAHYGSWHGGEARVQELDTEGEESDAQGAGSVTRRSTRLMRDFGHFADTYSGDGRGHYRDSRNEHGDSTSNATNSEEGDDDDDDREEEKEDNDDDYGGGGGGGGGNYLHMFHLGPREREEVLLLQSAFQRISEAQAMGDSNVHLSKQEIEALARYQARKDEEEEQARRKKKRHSGSGSEKKKRTKEQRMAVPLAQLAGVSHKKKPLRPSSSELPSRQDASPRQVTTDGELPPDGRDGQGYPPMGYFPPPSVYRTRSRAGTTASSSSSSSRRALDDYEYLSRSWAANSPRPSRDPLREEGSSALGSRFQADPFQFQTAGPRAPHSAGAAAASGQHASSGSGPYEVLYEHRRGTAAPAAARSRHGSRRTSYGDETSEEQSLASEGSASDEHGGGSGSGAQIREPESKARGRGRGRKQTIIVEESPERGKGKKKSSSPVKGKQAGAKKKKR</sequence>
<evidence type="ECO:0000313" key="3">
    <source>
        <dbReference type="Proteomes" id="UP000027002"/>
    </source>
</evidence>
<organism evidence="2 3">
    <name type="scientific">Ustilaginoidea virens</name>
    <name type="common">Rice false smut fungus</name>
    <name type="synonym">Villosiclava virens</name>
    <dbReference type="NCBI Taxonomy" id="1159556"/>
    <lineage>
        <taxon>Eukaryota</taxon>
        <taxon>Fungi</taxon>
        <taxon>Dikarya</taxon>
        <taxon>Ascomycota</taxon>
        <taxon>Pezizomycotina</taxon>
        <taxon>Sordariomycetes</taxon>
        <taxon>Hypocreomycetidae</taxon>
        <taxon>Hypocreales</taxon>
        <taxon>Clavicipitaceae</taxon>
        <taxon>Ustilaginoidea</taxon>
    </lineage>
</organism>
<feature type="region of interest" description="Disordered" evidence="1">
    <location>
        <begin position="1"/>
        <end position="117"/>
    </location>
</feature>